<gene>
    <name evidence="1" type="ORF">AACT_0006</name>
</gene>
<evidence type="ECO:0008006" key="3">
    <source>
        <dbReference type="Google" id="ProtNLM"/>
    </source>
</evidence>
<reference evidence="1 2" key="1">
    <citation type="submission" date="2019-08" db="EMBL/GenBank/DDBJ databases">
        <title>Complete genome sequence of Arcobacter acticola.</title>
        <authorList>
            <person name="Miller W."/>
        </authorList>
    </citation>
    <scope>NUCLEOTIDE SEQUENCE [LARGE SCALE GENOMIC DNA]</scope>
    <source>
        <strain evidence="1 2">KCTC 52212</strain>
    </source>
</reference>
<evidence type="ECO:0000313" key="1">
    <source>
        <dbReference type="EMBL" id="QKE27241.1"/>
    </source>
</evidence>
<accession>A0A6M8EK81</accession>
<dbReference type="Proteomes" id="UP000503483">
    <property type="component" value="Chromosome"/>
</dbReference>
<proteinExistence type="predicted"/>
<dbReference type="RefSeq" id="WP_172123765.1">
    <property type="nucleotide sequence ID" value="NZ_CP042652.1"/>
</dbReference>
<keyword evidence="2" id="KW-1185">Reference proteome</keyword>
<name>A0A6M8EK81_9BACT</name>
<dbReference type="AlphaFoldDB" id="A0A6M8EK81"/>
<protein>
    <recommendedName>
        <fullName evidence="3">DNA-binding protein</fullName>
    </recommendedName>
</protein>
<sequence length="204" mass="24362">MERLVTTSEAAQILGLSLQGIHYRIKKEQLKSIKKDGKTFVYVDDEQKHDETPTKTKAEPIRQTIHDNSQAIIDVKNEQIELLQKSMKWMKKQYISEIFRLEKNQKRIIEVFNSEIKLLQSAFNEMRSVYKPQIQQEIKTKTEKQSNDFILVKDFFILMKRYNKTEQEIRFIIFNAIKNADKRFIYNKVEKKLLILNSDFLDLI</sequence>
<organism evidence="1 2">
    <name type="scientific">Arcobacter acticola</name>
    <dbReference type="NCBI Taxonomy" id="1849015"/>
    <lineage>
        <taxon>Bacteria</taxon>
        <taxon>Pseudomonadati</taxon>
        <taxon>Campylobacterota</taxon>
        <taxon>Epsilonproteobacteria</taxon>
        <taxon>Campylobacterales</taxon>
        <taxon>Arcobacteraceae</taxon>
        <taxon>Arcobacter</taxon>
    </lineage>
</organism>
<evidence type="ECO:0000313" key="2">
    <source>
        <dbReference type="Proteomes" id="UP000503483"/>
    </source>
</evidence>
<dbReference type="KEGG" id="paco:AACT_0006"/>
<dbReference type="EMBL" id="CP042652">
    <property type="protein sequence ID" value="QKE27241.1"/>
    <property type="molecule type" value="Genomic_DNA"/>
</dbReference>